<evidence type="ECO:0000259" key="2">
    <source>
        <dbReference type="PROSITE" id="PS50268"/>
    </source>
</evidence>
<dbReference type="PROSITE" id="PS50268">
    <property type="entry name" value="CADHERIN_2"/>
    <property type="match status" value="1"/>
</dbReference>
<dbReference type="Gene3D" id="2.60.40.10">
    <property type="entry name" value="Immunoglobulins"/>
    <property type="match status" value="2"/>
</dbReference>
<dbReference type="Pfam" id="PF05345">
    <property type="entry name" value="He_PIG"/>
    <property type="match status" value="1"/>
</dbReference>
<dbReference type="PROSITE" id="PS50093">
    <property type="entry name" value="PKD"/>
    <property type="match status" value="1"/>
</dbReference>
<dbReference type="InterPro" id="IPR002126">
    <property type="entry name" value="Cadherin-like_dom"/>
</dbReference>
<evidence type="ECO:0000313" key="4">
    <source>
        <dbReference type="Proteomes" id="UP000618952"/>
    </source>
</evidence>
<comment type="caution">
    <text evidence="3">The sequence shown here is derived from an EMBL/GenBank/DDBJ whole genome shotgun (WGS) entry which is preliminary data.</text>
</comment>
<dbReference type="InterPro" id="IPR000601">
    <property type="entry name" value="PKD_dom"/>
</dbReference>
<dbReference type="Pfam" id="PF18911">
    <property type="entry name" value="PKD_4"/>
    <property type="match status" value="1"/>
</dbReference>
<dbReference type="EMBL" id="JACLHY010000024">
    <property type="protein sequence ID" value="MBC8769898.1"/>
    <property type="molecule type" value="Genomic_DNA"/>
</dbReference>
<feature type="non-terminal residue" evidence="3">
    <location>
        <position position="1"/>
    </location>
</feature>
<dbReference type="InterPro" id="IPR013783">
    <property type="entry name" value="Ig-like_fold"/>
</dbReference>
<dbReference type="Proteomes" id="UP000618952">
    <property type="component" value="Unassembled WGS sequence"/>
</dbReference>
<sequence>YAVEVTVTDDGTPAESTTVSFTWNVTDVPVNQAPVVTNPGVQNSLVGNTVSLQVVATDMEDDGMTYSAITLPTGLSIDTATGLISGTIVTGAAANSPYAVEVTVTDDGTPAESTTVSFTWNVTVGPSNGAPVAVATANIDSGSAPLTVTFTGSNSMDDVGITSYLWDFKDGTPTSSTTDPVHVFEEPGIYRVELTVSDGFLTDTEFITITVTQPESEEELKAIIAPNPTKESANVFVINAPDDQSVKVIYVHDSTGRYIGVILNPVLMDDHYVVPIYSLTDGVYYITLVMDNDVLLPVRLVVRN</sequence>
<dbReference type="InterPro" id="IPR015919">
    <property type="entry name" value="Cadherin-like_sf"/>
</dbReference>
<dbReference type="SUPFAM" id="SSF49313">
    <property type="entry name" value="Cadherin-like"/>
    <property type="match status" value="1"/>
</dbReference>
<dbReference type="SUPFAM" id="SSF49299">
    <property type="entry name" value="PKD domain"/>
    <property type="match status" value="1"/>
</dbReference>
<dbReference type="InterPro" id="IPR035986">
    <property type="entry name" value="PKD_dom_sf"/>
</dbReference>
<organism evidence="3 4">
    <name type="scientific">Arenibacter arenosicollis</name>
    <dbReference type="NCBI Taxonomy" id="2762274"/>
    <lineage>
        <taxon>Bacteria</taxon>
        <taxon>Pseudomonadati</taxon>
        <taxon>Bacteroidota</taxon>
        <taxon>Flavobacteriia</taxon>
        <taxon>Flavobacteriales</taxon>
        <taxon>Flavobacteriaceae</taxon>
        <taxon>Arenibacter</taxon>
    </lineage>
</organism>
<feature type="domain" description="Cadherin" evidence="2">
    <location>
        <begin position="42"/>
        <end position="133"/>
    </location>
</feature>
<accession>A0ABR7QRV9</accession>
<dbReference type="SMART" id="SM00089">
    <property type="entry name" value="PKD"/>
    <property type="match status" value="1"/>
</dbReference>
<evidence type="ECO:0000259" key="1">
    <source>
        <dbReference type="PROSITE" id="PS50093"/>
    </source>
</evidence>
<reference evidence="3 4" key="1">
    <citation type="submission" date="2020-08" db="EMBL/GenBank/DDBJ databases">
        <title>Arenibacter gaetbuli sp. nov., isolated from a sand dune.</title>
        <authorList>
            <person name="Park S."/>
            <person name="Yoon J.-H."/>
        </authorList>
    </citation>
    <scope>NUCLEOTIDE SEQUENCE [LARGE SCALE GENOMIC DNA]</scope>
    <source>
        <strain evidence="3 4">BSSL-BM3</strain>
    </source>
</reference>
<name>A0ABR7QRV9_9FLAO</name>
<protein>
    <submittedName>
        <fullName evidence="3">PKD domain-containing protein</fullName>
    </submittedName>
</protein>
<feature type="domain" description="PKD" evidence="1">
    <location>
        <begin position="131"/>
        <end position="198"/>
    </location>
</feature>
<dbReference type="RefSeq" id="WP_187587218.1">
    <property type="nucleotide sequence ID" value="NZ_JACLHY010000024.1"/>
</dbReference>
<evidence type="ECO:0000313" key="3">
    <source>
        <dbReference type="EMBL" id="MBC8769898.1"/>
    </source>
</evidence>
<gene>
    <name evidence="3" type="ORF">H4O18_18010</name>
</gene>
<dbReference type="CDD" id="cd00146">
    <property type="entry name" value="PKD"/>
    <property type="match status" value="1"/>
</dbReference>
<proteinExistence type="predicted"/>
<keyword evidence="4" id="KW-1185">Reference proteome</keyword>
<dbReference type="InterPro" id="IPR022409">
    <property type="entry name" value="PKD/Chitinase_dom"/>
</dbReference>